<organism evidence="3 4">
    <name type="scientific">Pythium oligandrum</name>
    <name type="common">Mycoparasitic fungus</name>
    <dbReference type="NCBI Taxonomy" id="41045"/>
    <lineage>
        <taxon>Eukaryota</taxon>
        <taxon>Sar</taxon>
        <taxon>Stramenopiles</taxon>
        <taxon>Oomycota</taxon>
        <taxon>Peronosporomycetes</taxon>
        <taxon>Pythiales</taxon>
        <taxon>Pythiaceae</taxon>
        <taxon>Pythium</taxon>
    </lineage>
</organism>
<dbReference type="PANTHER" id="PTHR48153">
    <property type="entry name" value="UFM1-SPECIFIC PROTEASE 2"/>
    <property type="match status" value="1"/>
</dbReference>
<dbReference type="InterPro" id="IPR038765">
    <property type="entry name" value="Papain-like_cys_pep_sf"/>
</dbReference>
<gene>
    <name evidence="3" type="ORF">Poli38472_013211</name>
</gene>
<feature type="domain" description="UFSP1/2/DUB catalytic" evidence="2">
    <location>
        <begin position="433"/>
        <end position="625"/>
    </location>
</feature>
<accession>A0A8K1F9K7</accession>
<dbReference type="Proteomes" id="UP000794436">
    <property type="component" value="Unassembled WGS sequence"/>
</dbReference>
<dbReference type="GO" id="GO:0071567">
    <property type="term" value="F:deUFMylase activity"/>
    <property type="evidence" value="ECO:0007669"/>
    <property type="project" value="TreeGrafter"/>
</dbReference>
<reference evidence="3" key="1">
    <citation type="submission" date="2019-03" db="EMBL/GenBank/DDBJ databases">
        <title>Long read genome sequence of the mycoparasitic Pythium oligandrum ATCC 38472 isolated from sugarbeet rhizosphere.</title>
        <authorList>
            <person name="Gaulin E."/>
        </authorList>
    </citation>
    <scope>NUCLEOTIDE SEQUENCE</scope>
    <source>
        <strain evidence="3">ATCC 38472_TT</strain>
    </source>
</reference>
<evidence type="ECO:0000259" key="2">
    <source>
        <dbReference type="Pfam" id="PF07910"/>
    </source>
</evidence>
<evidence type="ECO:0000256" key="1">
    <source>
        <dbReference type="ARBA" id="ARBA00022801"/>
    </source>
</evidence>
<dbReference type="InterPro" id="IPR012462">
    <property type="entry name" value="UFSP1/2_DUB_cat"/>
</dbReference>
<dbReference type="AlphaFoldDB" id="A0A8K1F9K7"/>
<dbReference type="OrthoDB" id="417506at2759"/>
<evidence type="ECO:0000313" key="4">
    <source>
        <dbReference type="Proteomes" id="UP000794436"/>
    </source>
</evidence>
<comment type="caution">
    <text evidence="3">The sequence shown here is derived from an EMBL/GenBank/DDBJ whole genome shotgun (WGS) entry which is preliminary data.</text>
</comment>
<evidence type="ECO:0000313" key="3">
    <source>
        <dbReference type="EMBL" id="TMW55320.1"/>
    </source>
</evidence>
<dbReference type="Gene3D" id="3.90.70.130">
    <property type="match status" value="1"/>
</dbReference>
<dbReference type="EMBL" id="SPLM01000148">
    <property type="protein sequence ID" value="TMW55320.1"/>
    <property type="molecule type" value="Genomic_DNA"/>
</dbReference>
<proteinExistence type="predicted"/>
<keyword evidence="4" id="KW-1185">Reference proteome</keyword>
<dbReference type="SUPFAM" id="SSF54001">
    <property type="entry name" value="Cysteine proteinases"/>
    <property type="match status" value="1"/>
</dbReference>
<protein>
    <recommendedName>
        <fullName evidence="2">UFSP1/2/DUB catalytic domain-containing protein</fullName>
    </recommendedName>
</protein>
<dbReference type="PANTHER" id="PTHR48153:SF2">
    <property type="entry name" value="UFM1-SPECIFIC PROTEASE 2"/>
    <property type="match status" value="1"/>
</dbReference>
<dbReference type="Pfam" id="PF07910">
    <property type="entry name" value="Peptidase_C78"/>
    <property type="match status" value="1"/>
</dbReference>
<name>A0A8K1F9K7_PYTOL</name>
<sequence length="634" mass="68716">MAVVIPSTLVHTLRRYGVADDAHGTFDDDASLVTHGVVLGTLSGALEAENKTSQVAVWGLVRDVDHYEQVTSYLPAGIAPVGVLAVWRRGSTAKFDDEDTERTAAIDIARASLAKSTSTTSRVALVFVHETQRFHCFQASEELTSLSLTVVESLHASDFLQATGHVLLRTALEVDEPLCLDTTELFFSFPEANAQVFSATGVDVTSSSSPSSTLVRSLVKVPEEKATKAKKAKKNNAYQVNDNWDTGSKVSKGANAQDPLAVAATDMPPYLKTLEYGEIANVELLHSLAPSSDAVLHAPFVDIPPVSSNEPAPVRKVLRIDALAVVSLDATVADAVQLLNSQVTQQARAAKPVEPHHFALTGVAFPLTLPVADGSVDASLATTLAHQFFQSATQPRFDSTKCSLVAQASYLATTDVLINVHEGIPSSGVVNGTQYLVDGFYGYYHYMQQGMNDKGWGCAYRSLQTLSSWLLLNHYTDKKPPTHKEIQRTLVQIGDKPAKFVNSREWIGSMEVGFVLDERYGVSFRSLNVSSGPQLVEHAQELKHHFETQGTPVMMGGGNLAFTLLGIDYNDSTGECAFLILDPHYTGSEDLETIQTKSMALEGYKGVPCGWRRATTLAKSFYNLCLPQRPQLSP</sequence>
<keyword evidence="1" id="KW-0378">Hydrolase</keyword>